<evidence type="ECO:0000256" key="1">
    <source>
        <dbReference type="ARBA" id="ARBA00006611"/>
    </source>
</evidence>
<comment type="caution">
    <text evidence="3">The sequence shown here is derived from an EMBL/GenBank/DDBJ whole genome shotgun (WGS) entry which is preliminary data.</text>
</comment>
<dbReference type="AlphaFoldDB" id="A0A9D1L592"/>
<dbReference type="Gene3D" id="3.40.50.300">
    <property type="entry name" value="P-loop containing nucleotide triphosphate hydrolases"/>
    <property type="match status" value="1"/>
</dbReference>
<dbReference type="CDD" id="cd01130">
    <property type="entry name" value="VirB11-like_ATPase"/>
    <property type="match status" value="1"/>
</dbReference>
<sequence length="439" mass="48626">MTLLERVRMQQGEETIEVDEDFQDEIRNKLKRDLMGRLGLPVVAQMAANSDKARARTELSVACQTILHSNDYSEVNEREHASLIREVVDEVVGLGPLQPLLDDPSITEVMINGCDSLFYERDGVMQRTARVFKTTEQILMVVDRILAPLGRRLDESSPIVNARLSNGDRVNVVSTPIALGGPAVTIRRFSNRISSLSKLVELGSLPAWYAQLLAWAVKMRQDIAVAGGTGSGKTTLLNALSCEIPHGERIITIEDSAELKFDSHPHVIRLESRDASIEGSGEVTIRDLVKNALRMRPDRIVVGEVRGEECIDMLQAMNTGHDGSLTTLHAGDEREAILRLVLMARFGMDLPTDIIEEQVATALDLIVMSRRMPGGSRVISTTSFVIRDKSGGVGLEEIVSFDSVHRTWRLIREPSFIELGISEGLIDKKEVGKWRCSLP</sequence>
<dbReference type="Pfam" id="PF00437">
    <property type="entry name" value="T2SSE"/>
    <property type="match status" value="1"/>
</dbReference>
<proteinExistence type="inferred from homology"/>
<reference evidence="3" key="1">
    <citation type="submission" date="2020-10" db="EMBL/GenBank/DDBJ databases">
        <authorList>
            <person name="Gilroy R."/>
        </authorList>
    </citation>
    <scope>NUCLEOTIDE SEQUENCE</scope>
    <source>
        <strain evidence="3">ChiHjej12B11-29160</strain>
    </source>
</reference>
<dbReference type="PANTHER" id="PTHR30486">
    <property type="entry name" value="TWITCHING MOTILITY PROTEIN PILT"/>
    <property type="match status" value="1"/>
</dbReference>
<evidence type="ECO:0000313" key="4">
    <source>
        <dbReference type="Proteomes" id="UP000824078"/>
    </source>
</evidence>
<evidence type="ECO:0000259" key="2">
    <source>
        <dbReference type="Pfam" id="PF00437"/>
    </source>
</evidence>
<accession>A0A9D1L592</accession>
<dbReference type="InterPro" id="IPR050921">
    <property type="entry name" value="T4SS_GSP_E_ATPase"/>
</dbReference>
<dbReference type="InterPro" id="IPR027417">
    <property type="entry name" value="P-loop_NTPase"/>
</dbReference>
<protein>
    <submittedName>
        <fullName evidence="3">CpaF family protein</fullName>
    </submittedName>
</protein>
<organism evidence="3 4">
    <name type="scientific">Candidatus Coprovicinus avistercoris</name>
    <dbReference type="NCBI Taxonomy" id="2840754"/>
    <lineage>
        <taxon>Bacteria</taxon>
        <taxon>Bacillati</taxon>
        <taxon>Actinomycetota</taxon>
        <taxon>Coriobacteriia</taxon>
        <taxon>Coriobacteriales</taxon>
        <taxon>Coriobacteriaceae</taxon>
        <taxon>Coriobacteriaceae incertae sedis</taxon>
        <taxon>Candidatus Coprovicinus</taxon>
    </lineage>
</organism>
<dbReference type="PANTHER" id="PTHR30486:SF15">
    <property type="entry name" value="TYPE II_IV SECRETION SYSTEM ATPASE"/>
    <property type="match status" value="1"/>
</dbReference>
<evidence type="ECO:0000313" key="3">
    <source>
        <dbReference type="EMBL" id="HIU24456.1"/>
    </source>
</evidence>
<dbReference type="GO" id="GO:0016887">
    <property type="term" value="F:ATP hydrolysis activity"/>
    <property type="evidence" value="ECO:0007669"/>
    <property type="project" value="InterPro"/>
</dbReference>
<dbReference type="EMBL" id="DVMQ01000017">
    <property type="protein sequence ID" value="HIU24456.1"/>
    <property type="molecule type" value="Genomic_DNA"/>
</dbReference>
<reference evidence="3" key="2">
    <citation type="journal article" date="2021" name="PeerJ">
        <title>Extensive microbial diversity within the chicken gut microbiome revealed by metagenomics and culture.</title>
        <authorList>
            <person name="Gilroy R."/>
            <person name="Ravi A."/>
            <person name="Getino M."/>
            <person name="Pursley I."/>
            <person name="Horton D.L."/>
            <person name="Alikhan N.F."/>
            <person name="Baker D."/>
            <person name="Gharbi K."/>
            <person name="Hall N."/>
            <person name="Watson M."/>
            <person name="Adriaenssens E.M."/>
            <person name="Foster-Nyarko E."/>
            <person name="Jarju S."/>
            <person name="Secka A."/>
            <person name="Antonio M."/>
            <person name="Oren A."/>
            <person name="Chaudhuri R.R."/>
            <person name="La Ragione R."/>
            <person name="Hildebrand F."/>
            <person name="Pallen M.J."/>
        </authorList>
    </citation>
    <scope>NUCLEOTIDE SEQUENCE</scope>
    <source>
        <strain evidence="3">ChiHjej12B11-29160</strain>
    </source>
</reference>
<gene>
    <name evidence="3" type="ORF">IAD17_05995</name>
</gene>
<name>A0A9D1L592_9ACTN</name>
<dbReference type="Gene3D" id="3.30.450.380">
    <property type="match status" value="1"/>
</dbReference>
<feature type="domain" description="Bacterial type II secretion system protein E" evidence="2">
    <location>
        <begin position="93"/>
        <end position="367"/>
    </location>
</feature>
<comment type="similarity">
    <text evidence="1">Belongs to the GSP E family.</text>
</comment>
<dbReference type="SUPFAM" id="SSF52540">
    <property type="entry name" value="P-loop containing nucleoside triphosphate hydrolases"/>
    <property type="match status" value="1"/>
</dbReference>
<dbReference type="Proteomes" id="UP000824078">
    <property type="component" value="Unassembled WGS sequence"/>
</dbReference>
<dbReference type="InterPro" id="IPR001482">
    <property type="entry name" value="T2SS/T4SS_dom"/>
</dbReference>